<keyword evidence="2" id="KW-1185">Reference proteome</keyword>
<protein>
    <submittedName>
        <fullName evidence="1">Uncharacterized protein</fullName>
    </submittedName>
</protein>
<dbReference type="InParanoid" id="A0A0N8P167"/>
<evidence type="ECO:0000313" key="2">
    <source>
        <dbReference type="Proteomes" id="UP000007801"/>
    </source>
</evidence>
<accession>A0A0N8P167</accession>
<name>A0A0N8P167_DROAN</name>
<dbReference type="Proteomes" id="UP000007801">
    <property type="component" value="Unassembled WGS sequence"/>
</dbReference>
<dbReference type="AlphaFoldDB" id="A0A0N8P167"/>
<sequence>MRAGYQSLAHSQSRLIIHSAHVSIPHLTVLFNKQKPHKSQPASTPKLMGVARPALLIYQARTSANADRGVEGGKSTGWRLFK</sequence>
<reference evidence="1 2" key="1">
    <citation type="journal article" date="2007" name="Nature">
        <title>Evolution of genes and genomes on the Drosophila phylogeny.</title>
        <authorList>
            <consortium name="Drosophila 12 Genomes Consortium"/>
            <person name="Clark A.G."/>
            <person name="Eisen M.B."/>
            <person name="Smith D.R."/>
            <person name="Bergman C.M."/>
            <person name="Oliver B."/>
            <person name="Markow T.A."/>
            <person name="Kaufman T.C."/>
            <person name="Kellis M."/>
            <person name="Gelbart W."/>
            <person name="Iyer V.N."/>
            <person name="Pollard D.A."/>
            <person name="Sackton T.B."/>
            <person name="Larracuente A.M."/>
            <person name="Singh N.D."/>
            <person name="Abad J.P."/>
            <person name="Abt D.N."/>
            <person name="Adryan B."/>
            <person name="Aguade M."/>
            <person name="Akashi H."/>
            <person name="Anderson W.W."/>
            <person name="Aquadro C.F."/>
            <person name="Ardell D.H."/>
            <person name="Arguello R."/>
            <person name="Artieri C.G."/>
            <person name="Barbash D.A."/>
            <person name="Barker D."/>
            <person name="Barsanti P."/>
            <person name="Batterham P."/>
            <person name="Batzoglou S."/>
            <person name="Begun D."/>
            <person name="Bhutkar A."/>
            <person name="Blanco E."/>
            <person name="Bosak S.A."/>
            <person name="Bradley R.K."/>
            <person name="Brand A.D."/>
            <person name="Brent M.R."/>
            <person name="Brooks A.N."/>
            <person name="Brown R.H."/>
            <person name="Butlin R.K."/>
            <person name="Caggese C."/>
            <person name="Calvi B.R."/>
            <person name="Bernardo de Carvalho A."/>
            <person name="Caspi A."/>
            <person name="Castrezana S."/>
            <person name="Celniker S.E."/>
            <person name="Chang J.L."/>
            <person name="Chapple C."/>
            <person name="Chatterji S."/>
            <person name="Chinwalla A."/>
            <person name="Civetta A."/>
            <person name="Clifton S.W."/>
            <person name="Comeron J.M."/>
            <person name="Costello J.C."/>
            <person name="Coyne J.A."/>
            <person name="Daub J."/>
            <person name="David R.G."/>
            <person name="Delcher A.L."/>
            <person name="Delehaunty K."/>
            <person name="Do C.B."/>
            <person name="Ebling H."/>
            <person name="Edwards K."/>
            <person name="Eickbush T."/>
            <person name="Evans J.D."/>
            <person name="Filipski A."/>
            <person name="Findeiss S."/>
            <person name="Freyhult E."/>
            <person name="Fulton L."/>
            <person name="Fulton R."/>
            <person name="Garcia A.C."/>
            <person name="Gardiner A."/>
            <person name="Garfield D.A."/>
            <person name="Garvin B.E."/>
            <person name="Gibson G."/>
            <person name="Gilbert D."/>
            <person name="Gnerre S."/>
            <person name="Godfrey J."/>
            <person name="Good R."/>
            <person name="Gotea V."/>
            <person name="Gravely B."/>
            <person name="Greenberg A.J."/>
            <person name="Griffiths-Jones S."/>
            <person name="Gross S."/>
            <person name="Guigo R."/>
            <person name="Gustafson E.A."/>
            <person name="Haerty W."/>
            <person name="Hahn M.W."/>
            <person name="Halligan D.L."/>
            <person name="Halpern A.L."/>
            <person name="Halter G.M."/>
            <person name="Han M.V."/>
            <person name="Heger A."/>
            <person name="Hillier L."/>
            <person name="Hinrichs A.S."/>
            <person name="Holmes I."/>
            <person name="Hoskins R.A."/>
            <person name="Hubisz M.J."/>
            <person name="Hultmark D."/>
            <person name="Huntley M.A."/>
            <person name="Jaffe D.B."/>
            <person name="Jagadeeshan S."/>
            <person name="Jeck W.R."/>
            <person name="Johnson J."/>
            <person name="Jones C.D."/>
            <person name="Jordan W.C."/>
            <person name="Karpen G.H."/>
            <person name="Kataoka E."/>
            <person name="Keightley P.D."/>
            <person name="Kheradpour P."/>
            <person name="Kirkness E.F."/>
            <person name="Koerich L.B."/>
            <person name="Kristiansen K."/>
            <person name="Kudrna D."/>
            <person name="Kulathinal R.J."/>
            <person name="Kumar S."/>
            <person name="Kwok R."/>
            <person name="Lander E."/>
            <person name="Langley C.H."/>
            <person name="Lapoint R."/>
            <person name="Lazzaro B.P."/>
            <person name="Lee S.J."/>
            <person name="Levesque L."/>
            <person name="Li R."/>
            <person name="Lin C.F."/>
            <person name="Lin M.F."/>
            <person name="Lindblad-Toh K."/>
            <person name="Llopart A."/>
            <person name="Long M."/>
            <person name="Low L."/>
            <person name="Lozovsky E."/>
            <person name="Lu J."/>
            <person name="Luo M."/>
            <person name="Machado C.A."/>
            <person name="Makalowski W."/>
            <person name="Marzo M."/>
            <person name="Matsuda M."/>
            <person name="Matzkin L."/>
            <person name="McAllister B."/>
            <person name="McBride C.S."/>
            <person name="McKernan B."/>
            <person name="McKernan K."/>
            <person name="Mendez-Lago M."/>
            <person name="Minx P."/>
            <person name="Mollenhauer M.U."/>
            <person name="Montooth K."/>
            <person name="Mount S.M."/>
            <person name="Mu X."/>
            <person name="Myers E."/>
            <person name="Negre B."/>
            <person name="Newfeld S."/>
            <person name="Nielsen R."/>
            <person name="Noor M.A."/>
            <person name="O'Grady P."/>
            <person name="Pachter L."/>
            <person name="Papaceit M."/>
            <person name="Parisi M.J."/>
            <person name="Parisi M."/>
            <person name="Parts L."/>
            <person name="Pedersen J.S."/>
            <person name="Pesole G."/>
            <person name="Phillippy A.M."/>
            <person name="Ponting C.P."/>
            <person name="Pop M."/>
            <person name="Porcelli D."/>
            <person name="Powell J.R."/>
            <person name="Prohaska S."/>
            <person name="Pruitt K."/>
            <person name="Puig M."/>
            <person name="Quesneville H."/>
            <person name="Ram K.R."/>
            <person name="Rand D."/>
            <person name="Rasmussen M.D."/>
            <person name="Reed L.K."/>
            <person name="Reenan R."/>
            <person name="Reily A."/>
            <person name="Remington K.A."/>
            <person name="Rieger T.T."/>
            <person name="Ritchie M.G."/>
            <person name="Robin C."/>
            <person name="Rogers Y.H."/>
            <person name="Rohde C."/>
            <person name="Rozas J."/>
            <person name="Rubenfield M.J."/>
            <person name="Ruiz A."/>
            <person name="Russo S."/>
            <person name="Salzberg S.L."/>
            <person name="Sanchez-Gracia A."/>
            <person name="Saranga D.J."/>
            <person name="Sato H."/>
            <person name="Schaeffer S.W."/>
            <person name="Schatz M.C."/>
            <person name="Schlenke T."/>
            <person name="Schwartz R."/>
            <person name="Segarra C."/>
            <person name="Singh R.S."/>
            <person name="Sirot L."/>
            <person name="Sirota M."/>
            <person name="Sisneros N.B."/>
            <person name="Smith C.D."/>
            <person name="Smith T.F."/>
            <person name="Spieth J."/>
            <person name="Stage D.E."/>
            <person name="Stark A."/>
            <person name="Stephan W."/>
            <person name="Strausberg R.L."/>
            <person name="Strempel S."/>
            <person name="Sturgill D."/>
            <person name="Sutton G."/>
            <person name="Sutton G.G."/>
            <person name="Tao W."/>
            <person name="Teichmann S."/>
            <person name="Tobari Y.N."/>
            <person name="Tomimura Y."/>
            <person name="Tsolas J.M."/>
            <person name="Valente V.L."/>
            <person name="Venter E."/>
            <person name="Venter J.C."/>
            <person name="Vicario S."/>
            <person name="Vieira F.G."/>
            <person name="Vilella A.J."/>
            <person name="Villasante A."/>
            <person name="Walenz B."/>
            <person name="Wang J."/>
            <person name="Wasserman M."/>
            <person name="Watts T."/>
            <person name="Wilson D."/>
            <person name="Wilson R.K."/>
            <person name="Wing R.A."/>
            <person name="Wolfner M.F."/>
            <person name="Wong A."/>
            <person name="Wong G.K."/>
            <person name="Wu C.I."/>
            <person name="Wu G."/>
            <person name="Yamamoto D."/>
            <person name="Yang H.P."/>
            <person name="Yang S.P."/>
            <person name="Yorke J.A."/>
            <person name="Yoshida K."/>
            <person name="Zdobnov E."/>
            <person name="Zhang P."/>
            <person name="Zhang Y."/>
            <person name="Zimin A.V."/>
            <person name="Baldwin J."/>
            <person name="Abdouelleil A."/>
            <person name="Abdulkadir J."/>
            <person name="Abebe A."/>
            <person name="Abera B."/>
            <person name="Abreu J."/>
            <person name="Acer S.C."/>
            <person name="Aftuck L."/>
            <person name="Alexander A."/>
            <person name="An P."/>
            <person name="Anderson E."/>
            <person name="Anderson S."/>
            <person name="Arachi H."/>
            <person name="Azer M."/>
            <person name="Bachantsang P."/>
            <person name="Barry A."/>
            <person name="Bayul T."/>
            <person name="Berlin A."/>
            <person name="Bessette D."/>
            <person name="Bloom T."/>
            <person name="Blye J."/>
            <person name="Boguslavskiy L."/>
            <person name="Bonnet C."/>
            <person name="Boukhgalter B."/>
            <person name="Bourzgui I."/>
            <person name="Brown A."/>
            <person name="Cahill P."/>
            <person name="Channer S."/>
            <person name="Cheshatsang Y."/>
            <person name="Chuda L."/>
            <person name="Citroen M."/>
            <person name="Collymore A."/>
            <person name="Cooke P."/>
            <person name="Costello M."/>
            <person name="D'Aco K."/>
            <person name="Daza R."/>
            <person name="De Haan G."/>
            <person name="DeGray S."/>
            <person name="DeMaso C."/>
            <person name="Dhargay N."/>
            <person name="Dooley K."/>
            <person name="Dooley E."/>
            <person name="Doricent M."/>
            <person name="Dorje P."/>
            <person name="Dorjee K."/>
            <person name="Dupes A."/>
            <person name="Elong R."/>
            <person name="Falk J."/>
            <person name="Farina A."/>
            <person name="Faro S."/>
            <person name="Ferguson D."/>
            <person name="Fisher S."/>
            <person name="Foley C.D."/>
            <person name="Franke A."/>
            <person name="Friedrich D."/>
            <person name="Gadbois L."/>
            <person name="Gearin G."/>
            <person name="Gearin C.R."/>
            <person name="Giannoukos G."/>
            <person name="Goode T."/>
            <person name="Graham J."/>
            <person name="Grandbois E."/>
            <person name="Grewal S."/>
            <person name="Gyaltsen K."/>
            <person name="Hafez N."/>
            <person name="Hagos B."/>
            <person name="Hall J."/>
            <person name="Henson C."/>
            <person name="Hollinger A."/>
            <person name="Honan T."/>
            <person name="Huard M.D."/>
            <person name="Hughes L."/>
            <person name="Hurhula B."/>
            <person name="Husby M.E."/>
            <person name="Kamat A."/>
            <person name="Kanga B."/>
            <person name="Kashin S."/>
            <person name="Khazanovich D."/>
            <person name="Kisner P."/>
            <person name="Lance K."/>
            <person name="Lara M."/>
            <person name="Lee W."/>
            <person name="Lennon N."/>
            <person name="Letendre F."/>
            <person name="LeVine R."/>
            <person name="Lipovsky A."/>
            <person name="Liu X."/>
            <person name="Liu J."/>
            <person name="Liu S."/>
            <person name="Lokyitsang T."/>
            <person name="Lokyitsang Y."/>
            <person name="Lubonja R."/>
            <person name="Lui A."/>
            <person name="MacDonald P."/>
            <person name="Magnisalis V."/>
            <person name="Maru K."/>
            <person name="Matthews C."/>
            <person name="McCusker W."/>
            <person name="McDonough S."/>
            <person name="Mehta T."/>
            <person name="Meldrim J."/>
            <person name="Meneus L."/>
            <person name="Mihai O."/>
            <person name="Mihalev A."/>
            <person name="Mihova T."/>
            <person name="Mittelman R."/>
            <person name="Mlenga V."/>
            <person name="Montmayeur A."/>
            <person name="Mulrain L."/>
            <person name="Navidi A."/>
            <person name="Naylor J."/>
            <person name="Negash T."/>
            <person name="Nguyen T."/>
            <person name="Nguyen N."/>
            <person name="Nicol R."/>
            <person name="Norbu C."/>
            <person name="Norbu N."/>
            <person name="Novod N."/>
            <person name="O'Neill B."/>
            <person name="Osman S."/>
            <person name="Markiewicz E."/>
            <person name="Oyono O.L."/>
            <person name="Patti C."/>
            <person name="Phunkhang P."/>
            <person name="Pierre F."/>
            <person name="Priest M."/>
            <person name="Raghuraman S."/>
            <person name="Rege F."/>
            <person name="Reyes R."/>
            <person name="Rise C."/>
            <person name="Rogov P."/>
            <person name="Ross K."/>
            <person name="Ryan E."/>
            <person name="Settipalli S."/>
            <person name="Shea T."/>
            <person name="Sherpa N."/>
            <person name="Shi L."/>
            <person name="Shih D."/>
            <person name="Sparrow T."/>
            <person name="Spaulding J."/>
            <person name="Stalker J."/>
            <person name="Stange-Thomann N."/>
            <person name="Stavropoulos S."/>
            <person name="Stone C."/>
            <person name="Strader C."/>
            <person name="Tesfaye S."/>
            <person name="Thomson T."/>
            <person name="Thoulutsang Y."/>
            <person name="Thoulutsang D."/>
            <person name="Topham K."/>
            <person name="Topping I."/>
            <person name="Tsamla T."/>
            <person name="Vassiliev H."/>
            <person name="Vo A."/>
            <person name="Wangchuk T."/>
            <person name="Wangdi T."/>
            <person name="Weiand M."/>
            <person name="Wilkinson J."/>
            <person name="Wilson A."/>
            <person name="Yadav S."/>
            <person name="Young G."/>
            <person name="Yu Q."/>
            <person name="Zembek L."/>
            <person name="Zhong D."/>
            <person name="Zimmer A."/>
            <person name="Zwirko Z."/>
            <person name="Jaffe D.B."/>
            <person name="Alvarez P."/>
            <person name="Brockman W."/>
            <person name="Butler J."/>
            <person name="Chin C."/>
            <person name="Gnerre S."/>
            <person name="Grabherr M."/>
            <person name="Kleber M."/>
            <person name="Mauceli E."/>
            <person name="MacCallum I."/>
        </authorList>
    </citation>
    <scope>NUCLEOTIDE SEQUENCE [LARGE SCALE GENOMIC DNA]</scope>
    <source>
        <strain evidence="2">Tucson 14024-0371.13</strain>
    </source>
</reference>
<proteinExistence type="predicted"/>
<gene>
    <name evidence="1" type="primary">Dana\GF27761</name>
    <name evidence="1" type="ORF">GF27761</name>
</gene>
<dbReference type="EMBL" id="CH902618">
    <property type="protein sequence ID" value="KPU79076.1"/>
    <property type="molecule type" value="Genomic_DNA"/>
</dbReference>
<organism evidence="1 2">
    <name type="scientific">Drosophila ananassae</name>
    <name type="common">Fruit fly</name>
    <dbReference type="NCBI Taxonomy" id="7217"/>
    <lineage>
        <taxon>Eukaryota</taxon>
        <taxon>Metazoa</taxon>
        <taxon>Ecdysozoa</taxon>
        <taxon>Arthropoda</taxon>
        <taxon>Hexapoda</taxon>
        <taxon>Insecta</taxon>
        <taxon>Pterygota</taxon>
        <taxon>Neoptera</taxon>
        <taxon>Endopterygota</taxon>
        <taxon>Diptera</taxon>
        <taxon>Brachycera</taxon>
        <taxon>Muscomorpha</taxon>
        <taxon>Ephydroidea</taxon>
        <taxon>Drosophilidae</taxon>
        <taxon>Drosophila</taxon>
        <taxon>Sophophora</taxon>
    </lineage>
</organism>
<evidence type="ECO:0000313" key="1">
    <source>
        <dbReference type="EMBL" id="KPU79076.1"/>
    </source>
</evidence>